<keyword evidence="5" id="KW-0809">Transit peptide</keyword>
<feature type="region of interest" description="Disordered" evidence="9">
    <location>
        <begin position="153"/>
        <end position="184"/>
    </location>
</feature>
<evidence type="ECO:0000256" key="8">
    <source>
        <dbReference type="ARBA" id="ARBA00023136"/>
    </source>
</evidence>
<keyword evidence="3 10" id="KW-0812">Transmembrane</keyword>
<evidence type="ECO:0000256" key="9">
    <source>
        <dbReference type="SAM" id="MobiDB-lite"/>
    </source>
</evidence>
<evidence type="ECO:0000313" key="12">
    <source>
        <dbReference type="Proteomes" id="UP000186817"/>
    </source>
</evidence>
<protein>
    <submittedName>
        <fullName evidence="11">Magnesium transporter MRS2-A, chloroplastic</fullName>
    </submittedName>
</protein>
<dbReference type="OrthoDB" id="431367at2759"/>
<keyword evidence="7" id="KW-0406">Ion transport</keyword>
<sequence>MTFGAEFVQKQLVAFGSSLCVVMVGDLTVLTVLCKVAAREDSWQTFSHAGSPPVRRSGAGAAKGSERSPERLLRQELRRSGAGSSRNPLGRRPAVDLFREDAGILETYVAPMALSVDSQAWRVCTETTGFLTLRKSLARSDLRQGGERRLQSLARRSMQQRAWRSEAKAGRNRRGHKAAPWSDLGLADNLPSKDECRRQIWCGVISTSAQSVKSALSGTSPNGSRKDRKGNAIKKGQTSSHKLTFADQLGNKESLTEALILEFRIRMQRWYQGQQNQLFIDGAMFSKNARRGFGLSVRRGGALLRLGHRNQKGWRSGIFAVGQVEVFHMELNISKLVPFGHVLLRMSMHLRFQELRKFTSTEVRHTAEEEEEEPGREPVPFALAVTEALLTIYLDKISGELEEAVWEANRQIRDYTAMRQDQAGTPQLERLRITKQLLDTVQSQAKSFQTVLLQALEDEDDLSDLAKSVGPTKEEWELCFEYYSQSAAEVDAEVSAHVEAMDDLENFWLLRLSERRLELEKSQLWLEVVGLGQNVAAVITGIFGMNITSGLETRRPIFFFRACMAIVACSILVSIGAKMYVSRRLRNLGVAMMPNLLSGREPPERQRFRCMRSTTCGVIEGRKGAIAPSPSEEARRDGFREETTIALLQRVHEWHDQEKRGKATWMDLTVGRESAAEG</sequence>
<dbReference type="PANTHER" id="PTHR13890">
    <property type="entry name" value="RNA SPLICING PROTEIN MRS2, MITOCHONDRIAL"/>
    <property type="match status" value="1"/>
</dbReference>
<feature type="region of interest" description="Disordered" evidence="9">
    <location>
        <begin position="47"/>
        <end position="72"/>
    </location>
</feature>
<organism evidence="11 12">
    <name type="scientific">Symbiodinium microadriaticum</name>
    <name type="common">Dinoflagellate</name>
    <name type="synonym">Zooxanthella microadriatica</name>
    <dbReference type="NCBI Taxonomy" id="2951"/>
    <lineage>
        <taxon>Eukaryota</taxon>
        <taxon>Sar</taxon>
        <taxon>Alveolata</taxon>
        <taxon>Dinophyceae</taxon>
        <taxon>Suessiales</taxon>
        <taxon>Symbiodiniaceae</taxon>
        <taxon>Symbiodinium</taxon>
    </lineage>
</organism>
<feature type="region of interest" description="Disordered" evidence="9">
    <location>
        <begin position="213"/>
        <end position="240"/>
    </location>
</feature>
<evidence type="ECO:0000256" key="6">
    <source>
        <dbReference type="ARBA" id="ARBA00022989"/>
    </source>
</evidence>
<keyword evidence="8 10" id="KW-0472">Membrane</keyword>
<feature type="compositionally biased region" description="Polar residues" evidence="9">
    <location>
        <begin position="213"/>
        <end position="223"/>
    </location>
</feature>
<keyword evidence="4" id="KW-0460">Magnesium</keyword>
<dbReference type="PANTHER" id="PTHR13890:SF0">
    <property type="entry name" value="MAGNESIUM TRANSPORTER MRS2 HOMOLOG, MITOCHONDRIAL"/>
    <property type="match status" value="1"/>
</dbReference>
<dbReference type="Gene3D" id="1.20.58.340">
    <property type="entry name" value="Magnesium transport protein CorA, transmembrane region"/>
    <property type="match status" value="1"/>
</dbReference>
<evidence type="ECO:0000256" key="1">
    <source>
        <dbReference type="ARBA" id="ARBA00004141"/>
    </source>
</evidence>
<keyword evidence="6 10" id="KW-1133">Transmembrane helix</keyword>
<comment type="caution">
    <text evidence="11">The sequence shown here is derived from an EMBL/GenBank/DDBJ whole genome shotgun (WGS) entry which is preliminary data.</text>
</comment>
<dbReference type="AlphaFoldDB" id="A0A1Q9CFQ3"/>
<evidence type="ECO:0000256" key="10">
    <source>
        <dbReference type="SAM" id="Phobius"/>
    </source>
</evidence>
<dbReference type="Proteomes" id="UP000186817">
    <property type="component" value="Unassembled WGS sequence"/>
</dbReference>
<comment type="subcellular location">
    <subcellularLocation>
        <location evidence="1">Membrane</location>
        <topology evidence="1">Multi-pass membrane protein</topology>
    </subcellularLocation>
</comment>
<evidence type="ECO:0000256" key="2">
    <source>
        <dbReference type="ARBA" id="ARBA00022448"/>
    </source>
</evidence>
<feature type="transmembrane region" description="Helical" evidence="10">
    <location>
        <begin position="557"/>
        <end position="577"/>
    </location>
</feature>
<accession>A0A1Q9CFQ3</accession>
<evidence type="ECO:0000256" key="5">
    <source>
        <dbReference type="ARBA" id="ARBA00022946"/>
    </source>
</evidence>
<dbReference type="GO" id="GO:0015095">
    <property type="term" value="F:magnesium ion transmembrane transporter activity"/>
    <property type="evidence" value="ECO:0007669"/>
    <property type="project" value="TreeGrafter"/>
</dbReference>
<gene>
    <name evidence="11" type="primary">MRS2-A</name>
    <name evidence="11" type="ORF">AK812_SmicGene37709</name>
</gene>
<keyword evidence="12" id="KW-1185">Reference proteome</keyword>
<evidence type="ECO:0000256" key="3">
    <source>
        <dbReference type="ARBA" id="ARBA00022692"/>
    </source>
</evidence>
<proteinExistence type="predicted"/>
<evidence type="ECO:0000256" key="4">
    <source>
        <dbReference type="ARBA" id="ARBA00022842"/>
    </source>
</evidence>
<reference evidence="11 12" key="1">
    <citation type="submission" date="2016-02" db="EMBL/GenBank/DDBJ databases">
        <title>Genome analysis of coral dinoflagellate symbionts highlights evolutionary adaptations to a symbiotic lifestyle.</title>
        <authorList>
            <person name="Aranda M."/>
            <person name="Li Y."/>
            <person name="Liew Y.J."/>
            <person name="Baumgarten S."/>
            <person name="Simakov O."/>
            <person name="Wilson M."/>
            <person name="Piel J."/>
            <person name="Ashoor H."/>
            <person name="Bougouffa S."/>
            <person name="Bajic V.B."/>
            <person name="Ryu T."/>
            <person name="Ravasi T."/>
            <person name="Bayer T."/>
            <person name="Micklem G."/>
            <person name="Kim H."/>
            <person name="Bhak J."/>
            <person name="Lajeunesse T.C."/>
            <person name="Voolstra C.R."/>
        </authorList>
    </citation>
    <scope>NUCLEOTIDE SEQUENCE [LARGE SCALE GENOMIC DNA]</scope>
    <source>
        <strain evidence="11 12">CCMP2467</strain>
    </source>
</reference>
<dbReference type="InterPro" id="IPR039204">
    <property type="entry name" value="MRS2-like"/>
</dbReference>
<evidence type="ECO:0000256" key="7">
    <source>
        <dbReference type="ARBA" id="ARBA00023065"/>
    </source>
</evidence>
<keyword evidence="2" id="KW-0813">Transport</keyword>
<evidence type="ECO:0000313" key="11">
    <source>
        <dbReference type="EMBL" id="OLP81716.1"/>
    </source>
</evidence>
<dbReference type="EMBL" id="LSRX01001255">
    <property type="protein sequence ID" value="OLP81716.1"/>
    <property type="molecule type" value="Genomic_DNA"/>
</dbReference>
<dbReference type="GO" id="GO:0016020">
    <property type="term" value="C:membrane"/>
    <property type="evidence" value="ECO:0007669"/>
    <property type="project" value="UniProtKB-SubCell"/>
</dbReference>
<name>A0A1Q9CFQ3_SYMMI</name>